<proteinExistence type="predicted"/>
<comment type="caution">
    <text evidence="2">The sequence shown here is derived from an EMBL/GenBank/DDBJ whole genome shotgun (WGS) entry which is preliminary data.</text>
</comment>
<accession>A0A1Q5UIK6</accession>
<reference evidence="2 3" key="1">
    <citation type="submission" date="2016-10" db="EMBL/GenBank/DDBJ databases">
        <title>Genome sequence of the ascomycete fungus Penicillium subrubescens.</title>
        <authorList>
            <person name="De Vries R.P."/>
            <person name="Peng M."/>
            <person name="Dilokpimol A."/>
            <person name="Hilden K."/>
            <person name="Makela M.R."/>
            <person name="Grigoriev I."/>
            <person name="Riley R."/>
            <person name="Granchi Z."/>
        </authorList>
    </citation>
    <scope>NUCLEOTIDE SEQUENCE [LARGE SCALE GENOMIC DNA]</scope>
    <source>
        <strain evidence="2 3">CBS 132785</strain>
    </source>
</reference>
<dbReference type="AlphaFoldDB" id="A0A1Q5UIK6"/>
<dbReference type="Proteomes" id="UP000186955">
    <property type="component" value="Unassembled WGS sequence"/>
</dbReference>
<organism evidence="2 3">
    <name type="scientific">Penicillium subrubescens</name>
    <dbReference type="NCBI Taxonomy" id="1316194"/>
    <lineage>
        <taxon>Eukaryota</taxon>
        <taxon>Fungi</taxon>
        <taxon>Dikarya</taxon>
        <taxon>Ascomycota</taxon>
        <taxon>Pezizomycotina</taxon>
        <taxon>Eurotiomycetes</taxon>
        <taxon>Eurotiomycetidae</taxon>
        <taxon>Eurotiales</taxon>
        <taxon>Aspergillaceae</taxon>
        <taxon>Penicillium</taxon>
    </lineage>
</organism>
<evidence type="ECO:0000313" key="2">
    <source>
        <dbReference type="EMBL" id="OKP12291.1"/>
    </source>
</evidence>
<evidence type="ECO:0000313" key="3">
    <source>
        <dbReference type="Proteomes" id="UP000186955"/>
    </source>
</evidence>
<sequence length="121" mass="14289">MFEPWEIEELTCITLFFESRYKEIFRSVRSGLDKDSPGNERSDTSYDPFDYEDDWTGSSDAFGLDTLDYGMVDGCEEWLFKEHRRDPLPFRGDRTMEPNGMYPPVAWTLLWLETYCNRVGV</sequence>
<protein>
    <submittedName>
        <fullName evidence="2">Uncharacterized protein</fullName>
    </submittedName>
</protein>
<keyword evidence="3" id="KW-1185">Reference proteome</keyword>
<feature type="region of interest" description="Disordered" evidence="1">
    <location>
        <begin position="30"/>
        <end position="50"/>
    </location>
</feature>
<feature type="compositionally biased region" description="Basic and acidic residues" evidence="1">
    <location>
        <begin position="30"/>
        <end position="44"/>
    </location>
</feature>
<name>A0A1Q5UIK6_9EURO</name>
<dbReference type="EMBL" id="MNBE01000228">
    <property type="protein sequence ID" value="OKP12291.1"/>
    <property type="molecule type" value="Genomic_DNA"/>
</dbReference>
<gene>
    <name evidence="2" type="ORF">PENSUB_2027</name>
</gene>
<evidence type="ECO:0000256" key="1">
    <source>
        <dbReference type="SAM" id="MobiDB-lite"/>
    </source>
</evidence>